<dbReference type="EMBL" id="LN899825">
    <property type="protein sequence ID" value="CUV35049.1"/>
    <property type="molecule type" value="Genomic_DNA"/>
</dbReference>
<dbReference type="EMBL" id="LN899826">
    <property type="protein sequence ID" value="CUV38491.1"/>
    <property type="molecule type" value="Genomic_DNA"/>
</dbReference>
<reference evidence="1" key="1">
    <citation type="submission" date="2015-10" db="EMBL/GenBank/DDBJ databases">
        <authorList>
            <person name="Gilbert D.G."/>
        </authorList>
    </citation>
    <scope>NUCLEOTIDE SEQUENCE</scope>
    <source>
        <strain evidence="1">Phyl III-seqv23</strain>
    </source>
</reference>
<proteinExistence type="predicted"/>
<evidence type="ECO:0000313" key="4">
    <source>
        <dbReference type="EMBL" id="CUV59128.1"/>
    </source>
</evidence>
<evidence type="ECO:0000313" key="1">
    <source>
        <dbReference type="EMBL" id="CUV25953.1"/>
    </source>
</evidence>
<dbReference type="EMBL" id="LN899822">
    <property type="protein sequence ID" value="CUV59128.1"/>
    <property type="molecule type" value="Genomic_DNA"/>
</dbReference>
<evidence type="ECO:0000313" key="2">
    <source>
        <dbReference type="EMBL" id="CUV35049.1"/>
    </source>
</evidence>
<dbReference type="AlphaFoldDB" id="A0A0S4UV39"/>
<evidence type="ECO:0000313" key="3">
    <source>
        <dbReference type="EMBL" id="CUV38491.1"/>
    </source>
</evidence>
<gene>
    <name evidence="4" type="ORF">RD1301_v1_270018</name>
    <name evidence="1" type="ORF">RUN1744_v1_1160009</name>
    <name evidence="2" type="ORF">TD1301_v1_1200018</name>
    <name evidence="3" type="ORF">TF3108_v1_130018</name>
</gene>
<sequence>MRARKFAKSHCDKGRRRRARIFARAFRSSCPRTSPVSTPTMEGLAFDRCGNSAWYPNSRWSAIAITDEREYPPSQCTTTDAISAGRVSTNVRMAEPCSAVNA</sequence>
<name>A0A0S4UV39_RALSL</name>
<dbReference type="EMBL" id="LN899823">
    <property type="protein sequence ID" value="CUV25953.1"/>
    <property type="molecule type" value="Genomic_DNA"/>
</dbReference>
<organism evidence="1">
    <name type="scientific">Ralstonia solanacearum</name>
    <name type="common">Pseudomonas solanacearum</name>
    <dbReference type="NCBI Taxonomy" id="305"/>
    <lineage>
        <taxon>Bacteria</taxon>
        <taxon>Pseudomonadati</taxon>
        <taxon>Pseudomonadota</taxon>
        <taxon>Betaproteobacteria</taxon>
        <taxon>Burkholderiales</taxon>
        <taxon>Burkholderiaceae</taxon>
        <taxon>Ralstonia</taxon>
        <taxon>Ralstonia solanacearum species complex</taxon>
    </lineage>
</organism>
<accession>A0A0S4UV39</accession>
<protein>
    <submittedName>
        <fullName evidence="1">Uncharacterized protein</fullName>
    </submittedName>
</protein>